<name>A0A194S9E0_RHOGW</name>
<evidence type="ECO:0000313" key="2">
    <source>
        <dbReference type="EMBL" id="KPV77348.1"/>
    </source>
</evidence>
<evidence type="ECO:0000256" key="1">
    <source>
        <dbReference type="SAM" id="MobiDB-lite"/>
    </source>
</evidence>
<protein>
    <submittedName>
        <fullName evidence="2">Uncharacterized protein</fullName>
    </submittedName>
</protein>
<gene>
    <name evidence="2" type="ORF">RHOBADRAFT_41341</name>
</gene>
<accession>A0A194S9E0</accession>
<dbReference type="EMBL" id="KQ474074">
    <property type="protein sequence ID" value="KPV77348.1"/>
    <property type="molecule type" value="Genomic_DNA"/>
</dbReference>
<organism evidence="2 3">
    <name type="scientific">Rhodotorula graminis (strain WP1)</name>
    <dbReference type="NCBI Taxonomy" id="578459"/>
    <lineage>
        <taxon>Eukaryota</taxon>
        <taxon>Fungi</taxon>
        <taxon>Dikarya</taxon>
        <taxon>Basidiomycota</taxon>
        <taxon>Pucciniomycotina</taxon>
        <taxon>Microbotryomycetes</taxon>
        <taxon>Sporidiobolales</taxon>
        <taxon>Sporidiobolaceae</taxon>
        <taxon>Rhodotorula</taxon>
    </lineage>
</organism>
<evidence type="ECO:0000313" key="3">
    <source>
        <dbReference type="Proteomes" id="UP000053890"/>
    </source>
</evidence>
<feature type="compositionally biased region" description="Polar residues" evidence="1">
    <location>
        <begin position="128"/>
        <end position="138"/>
    </location>
</feature>
<dbReference type="Proteomes" id="UP000053890">
    <property type="component" value="Unassembled WGS sequence"/>
</dbReference>
<feature type="region of interest" description="Disordered" evidence="1">
    <location>
        <begin position="115"/>
        <end position="140"/>
    </location>
</feature>
<keyword evidence="3" id="KW-1185">Reference proteome</keyword>
<dbReference type="AlphaFoldDB" id="A0A194S9E0"/>
<dbReference type="GeneID" id="28974308"/>
<dbReference type="RefSeq" id="XP_018273397.1">
    <property type="nucleotide sequence ID" value="XM_018413859.1"/>
</dbReference>
<reference evidence="2 3" key="1">
    <citation type="journal article" date="2015" name="Front. Microbiol.">
        <title>Genome sequence of the plant growth promoting endophytic yeast Rhodotorula graminis WP1.</title>
        <authorList>
            <person name="Firrincieli A."/>
            <person name="Otillar R."/>
            <person name="Salamov A."/>
            <person name="Schmutz J."/>
            <person name="Khan Z."/>
            <person name="Redman R.S."/>
            <person name="Fleck N.D."/>
            <person name="Lindquist E."/>
            <person name="Grigoriev I.V."/>
            <person name="Doty S.L."/>
        </authorList>
    </citation>
    <scope>NUCLEOTIDE SEQUENCE [LARGE SCALE GENOMIC DNA]</scope>
    <source>
        <strain evidence="2 3">WP1</strain>
    </source>
</reference>
<sequence>MPPPSKPQPTATEYALDAIFKWFIKANEDNRWALIQAHELYRWRREVQDALLSVWRDQTTLAGRQYFDKQMARARADFVKRGFNQREEQLPTVDTLRRWMFVPFDPVADAAASSSAHSLAKGPPASISERTAQRYGTTRSRWEAEAQARWAEEQRRASRRS</sequence>
<proteinExistence type="predicted"/>